<evidence type="ECO:0000256" key="2">
    <source>
        <dbReference type="SAM" id="MobiDB-lite"/>
    </source>
</evidence>
<dbReference type="AlphaFoldDB" id="A0A841MVM9"/>
<dbReference type="Proteomes" id="UP000588604">
    <property type="component" value="Unassembled WGS sequence"/>
</dbReference>
<evidence type="ECO:0000313" key="4">
    <source>
        <dbReference type="EMBL" id="MBB6326051.1"/>
    </source>
</evidence>
<evidence type="ECO:0000313" key="5">
    <source>
        <dbReference type="Proteomes" id="UP000588604"/>
    </source>
</evidence>
<evidence type="ECO:0008006" key="6">
    <source>
        <dbReference type="Google" id="ProtNLM"/>
    </source>
</evidence>
<feature type="region of interest" description="Disordered" evidence="2">
    <location>
        <begin position="1"/>
        <end position="22"/>
    </location>
</feature>
<organism evidence="4 5">
    <name type="scientific">Algoriphagus iocasae</name>
    <dbReference type="NCBI Taxonomy" id="1836499"/>
    <lineage>
        <taxon>Bacteria</taxon>
        <taxon>Pseudomonadati</taxon>
        <taxon>Bacteroidota</taxon>
        <taxon>Cytophagia</taxon>
        <taxon>Cytophagales</taxon>
        <taxon>Cyclobacteriaceae</taxon>
        <taxon>Algoriphagus</taxon>
    </lineage>
</organism>
<dbReference type="RefSeq" id="WP_184494680.1">
    <property type="nucleotide sequence ID" value="NZ_JACIJO010000002.1"/>
</dbReference>
<proteinExistence type="predicted"/>
<evidence type="ECO:0000256" key="3">
    <source>
        <dbReference type="SAM" id="Phobius"/>
    </source>
</evidence>
<reference evidence="4 5" key="1">
    <citation type="submission" date="2020-08" db="EMBL/GenBank/DDBJ databases">
        <title>Genomic Encyclopedia of Type Strains, Phase IV (KMG-IV): sequencing the most valuable type-strain genomes for metagenomic binning, comparative biology and taxonomic classification.</title>
        <authorList>
            <person name="Goeker M."/>
        </authorList>
    </citation>
    <scope>NUCLEOTIDE SEQUENCE [LARGE SCALE GENOMIC DNA]</scope>
    <source>
        <strain evidence="4 5">DSM 102044</strain>
    </source>
</reference>
<dbReference type="Pfam" id="PF19579">
    <property type="entry name" value="FtsL_2"/>
    <property type="match status" value="1"/>
</dbReference>
<keyword evidence="3" id="KW-0472">Membrane</keyword>
<evidence type="ECO:0000256" key="1">
    <source>
        <dbReference type="SAM" id="Coils"/>
    </source>
</evidence>
<keyword evidence="3" id="KW-0812">Transmembrane</keyword>
<protein>
    <recommendedName>
        <fullName evidence="6">Cell division protein FtsL</fullName>
    </recommendedName>
</protein>
<dbReference type="EMBL" id="JACIJO010000002">
    <property type="protein sequence ID" value="MBB6326051.1"/>
    <property type="molecule type" value="Genomic_DNA"/>
</dbReference>
<keyword evidence="1" id="KW-0175">Coiled coil</keyword>
<dbReference type="InterPro" id="IPR045755">
    <property type="entry name" value="FtsL-like"/>
</dbReference>
<name>A0A841MVM9_9BACT</name>
<accession>A0A841MVM9</accession>
<feature type="coiled-coil region" evidence="1">
    <location>
        <begin position="69"/>
        <end position="96"/>
    </location>
</feature>
<gene>
    <name evidence="4" type="ORF">FHS59_001679</name>
</gene>
<keyword evidence="5" id="KW-1185">Reference proteome</keyword>
<keyword evidence="3" id="KW-1133">Transmembrane helix</keyword>
<sequence>MSENSFKKKLKKENASKKSGGPRKTIFTWIEEKLNVTGLLGEGVPVQLVPPVGFVVLLALIYIWSNHHAENMVRKIEKAQQEVEDLRADVTTLEAEYMLSSMQSEVAKRVSAQEIEELNQPPIKIEVDK</sequence>
<comment type="caution">
    <text evidence="4">The sequence shown here is derived from an EMBL/GenBank/DDBJ whole genome shotgun (WGS) entry which is preliminary data.</text>
</comment>
<feature type="transmembrane region" description="Helical" evidence="3">
    <location>
        <begin position="48"/>
        <end position="65"/>
    </location>
</feature>